<dbReference type="Pfam" id="PF01361">
    <property type="entry name" value="Tautomerase"/>
    <property type="match status" value="1"/>
</dbReference>
<dbReference type="InterPro" id="IPR014347">
    <property type="entry name" value="Tautomerase/MIF_sf"/>
</dbReference>
<feature type="domain" description="4-oxalocrotonate tautomerase-like" evidence="4">
    <location>
        <begin position="2"/>
        <end position="60"/>
    </location>
</feature>
<keyword evidence="2 3" id="KW-0413">Isomerase</keyword>
<proteinExistence type="inferred from homology"/>
<name>A0ABV8B650_9BACI</name>
<dbReference type="PANTHER" id="PTHR35530">
    <property type="entry name" value="TAUTOMERASE-RELATED"/>
    <property type="match status" value="1"/>
</dbReference>
<dbReference type="InterPro" id="IPR004370">
    <property type="entry name" value="4-OT-like_dom"/>
</dbReference>
<dbReference type="GO" id="GO:0016853">
    <property type="term" value="F:isomerase activity"/>
    <property type="evidence" value="ECO:0007669"/>
    <property type="project" value="UniProtKB-KW"/>
</dbReference>
<dbReference type="InterPro" id="IPR018191">
    <property type="entry name" value="4-OT"/>
</dbReference>
<evidence type="ECO:0000259" key="4">
    <source>
        <dbReference type="Pfam" id="PF01361"/>
    </source>
</evidence>
<comment type="similarity">
    <text evidence="1 3">Belongs to the 4-oxalocrotonate tautomerase family.</text>
</comment>
<dbReference type="Proteomes" id="UP001595752">
    <property type="component" value="Unassembled WGS sequence"/>
</dbReference>
<accession>A0ABV8B650</accession>
<dbReference type="PANTHER" id="PTHR35530:SF1">
    <property type="entry name" value="2-HYDROXYMUCONATE TAUTOMERASE"/>
    <property type="match status" value="1"/>
</dbReference>
<gene>
    <name evidence="5" type="ORF">ACFOU2_15555</name>
</gene>
<sequence>MPFITVKVLEGKTKEQKRELVEKMTELVSQTFEVEKDRVFIFIEDLQKDNYGKQGKLFSDLEA</sequence>
<dbReference type="SUPFAM" id="SSF55331">
    <property type="entry name" value="Tautomerase/MIF"/>
    <property type="match status" value="1"/>
</dbReference>
<dbReference type="NCBIfam" id="TIGR00013">
    <property type="entry name" value="taut"/>
    <property type="match status" value="1"/>
</dbReference>
<dbReference type="Gene3D" id="3.30.429.10">
    <property type="entry name" value="Macrophage Migration Inhibitory Factor"/>
    <property type="match status" value="1"/>
</dbReference>
<dbReference type="NCBIfam" id="NF002571">
    <property type="entry name" value="PRK02220.1"/>
    <property type="match status" value="1"/>
</dbReference>
<reference evidence="6" key="1">
    <citation type="journal article" date="2019" name="Int. J. Syst. Evol. Microbiol.">
        <title>The Global Catalogue of Microorganisms (GCM) 10K type strain sequencing project: providing services to taxonomists for standard genome sequencing and annotation.</title>
        <authorList>
            <consortium name="The Broad Institute Genomics Platform"/>
            <consortium name="The Broad Institute Genome Sequencing Center for Infectious Disease"/>
            <person name="Wu L."/>
            <person name="Ma J."/>
        </authorList>
    </citation>
    <scope>NUCLEOTIDE SEQUENCE [LARGE SCALE GENOMIC DNA]</scope>
    <source>
        <strain evidence="6">CCUG 61889</strain>
    </source>
</reference>
<keyword evidence="6" id="KW-1185">Reference proteome</keyword>
<dbReference type="EC" id="5.3.2.-" evidence="3"/>
<evidence type="ECO:0000256" key="1">
    <source>
        <dbReference type="ARBA" id="ARBA00006723"/>
    </source>
</evidence>
<dbReference type="RefSeq" id="WP_377916635.1">
    <property type="nucleotide sequence ID" value="NZ_JBHRZT010000067.1"/>
</dbReference>
<evidence type="ECO:0000313" key="6">
    <source>
        <dbReference type="Proteomes" id="UP001595752"/>
    </source>
</evidence>
<organism evidence="5 6">
    <name type="scientific">Bacillus songklensis</name>
    <dbReference type="NCBI Taxonomy" id="1069116"/>
    <lineage>
        <taxon>Bacteria</taxon>
        <taxon>Bacillati</taxon>
        <taxon>Bacillota</taxon>
        <taxon>Bacilli</taxon>
        <taxon>Bacillales</taxon>
        <taxon>Bacillaceae</taxon>
        <taxon>Bacillus</taxon>
    </lineage>
</organism>
<evidence type="ECO:0000256" key="3">
    <source>
        <dbReference type="RuleBase" id="RU362032"/>
    </source>
</evidence>
<evidence type="ECO:0000256" key="2">
    <source>
        <dbReference type="ARBA" id="ARBA00023235"/>
    </source>
</evidence>
<comment type="caution">
    <text evidence="5">The sequence shown here is derived from an EMBL/GenBank/DDBJ whole genome shotgun (WGS) entry which is preliminary data.</text>
</comment>
<dbReference type="EMBL" id="JBHRZT010000067">
    <property type="protein sequence ID" value="MFC3884806.1"/>
    <property type="molecule type" value="Genomic_DNA"/>
</dbReference>
<evidence type="ECO:0000313" key="5">
    <source>
        <dbReference type="EMBL" id="MFC3884806.1"/>
    </source>
</evidence>
<protein>
    <recommendedName>
        <fullName evidence="3">Tautomerase</fullName>
        <ecNumber evidence="3">5.3.2.-</ecNumber>
    </recommendedName>
</protein>